<dbReference type="InterPro" id="IPR052108">
    <property type="entry name" value="MEGF/SIB"/>
</dbReference>
<dbReference type="InterPro" id="IPR026823">
    <property type="entry name" value="cEGF"/>
</dbReference>
<protein>
    <submittedName>
        <fullName evidence="8">Uncharacterized protein</fullName>
    </submittedName>
</protein>
<feature type="domain" description="EMI" evidence="7">
    <location>
        <begin position="13"/>
        <end position="94"/>
    </location>
</feature>
<dbReference type="InterPro" id="IPR002049">
    <property type="entry name" value="LE_dom"/>
</dbReference>
<dbReference type="Ensembl" id="ENSMCST00000013509.1">
    <property type="protein sequence ID" value="ENSMCSP00000013163.1"/>
    <property type="gene ID" value="ENSMCSG00000009037.1"/>
</dbReference>
<dbReference type="PROSITE" id="PS51041">
    <property type="entry name" value="EMI"/>
    <property type="match status" value="1"/>
</dbReference>
<dbReference type="Pfam" id="PF00053">
    <property type="entry name" value="EGF_laminin"/>
    <property type="match status" value="1"/>
</dbReference>
<dbReference type="Pfam" id="PF07645">
    <property type="entry name" value="EGF_CA"/>
    <property type="match status" value="1"/>
</dbReference>
<dbReference type="PROSITE" id="PS00010">
    <property type="entry name" value="ASX_HYDROXYL"/>
    <property type="match status" value="1"/>
</dbReference>
<dbReference type="InterPro" id="IPR001881">
    <property type="entry name" value="EGF-like_Ca-bd_dom"/>
</dbReference>
<dbReference type="InterPro" id="IPR000152">
    <property type="entry name" value="EGF-type_Asp/Asn_hydroxyl_site"/>
</dbReference>
<keyword evidence="9" id="KW-1185">Reference proteome</keyword>
<dbReference type="InterPro" id="IPR000742">
    <property type="entry name" value="EGF"/>
</dbReference>
<dbReference type="Pfam" id="PF07546">
    <property type="entry name" value="EMI"/>
    <property type="match status" value="1"/>
</dbReference>
<dbReference type="SMART" id="SM00179">
    <property type="entry name" value="EGF_CA"/>
    <property type="match status" value="5"/>
</dbReference>
<dbReference type="SUPFAM" id="SSF57184">
    <property type="entry name" value="Growth factor receptor domain"/>
    <property type="match status" value="2"/>
</dbReference>
<dbReference type="Proteomes" id="UP000694560">
    <property type="component" value="Unplaced"/>
</dbReference>
<evidence type="ECO:0000313" key="9">
    <source>
        <dbReference type="Proteomes" id="UP000694560"/>
    </source>
</evidence>
<dbReference type="PRINTS" id="PR00011">
    <property type="entry name" value="EGFLAMININ"/>
</dbReference>
<accession>A0A8C5TYS1</accession>
<dbReference type="PROSITE" id="PS50026">
    <property type="entry name" value="EGF_3"/>
    <property type="match status" value="2"/>
</dbReference>
<evidence type="ECO:0000256" key="5">
    <source>
        <dbReference type="PROSITE-ProRule" id="PRU00076"/>
    </source>
</evidence>
<organism evidence="8 9">
    <name type="scientific">Malurus cyaneus samueli</name>
    <dbReference type="NCBI Taxonomy" id="2593467"/>
    <lineage>
        <taxon>Eukaryota</taxon>
        <taxon>Metazoa</taxon>
        <taxon>Chordata</taxon>
        <taxon>Craniata</taxon>
        <taxon>Vertebrata</taxon>
        <taxon>Euteleostomi</taxon>
        <taxon>Archelosauria</taxon>
        <taxon>Archosauria</taxon>
        <taxon>Dinosauria</taxon>
        <taxon>Saurischia</taxon>
        <taxon>Theropoda</taxon>
        <taxon>Coelurosauria</taxon>
        <taxon>Aves</taxon>
        <taxon>Neognathae</taxon>
        <taxon>Neoaves</taxon>
        <taxon>Telluraves</taxon>
        <taxon>Australaves</taxon>
        <taxon>Passeriformes</taxon>
        <taxon>Meliphagoidea</taxon>
        <taxon>Maluridae</taxon>
        <taxon>Malurus</taxon>
    </lineage>
</organism>
<evidence type="ECO:0000259" key="6">
    <source>
        <dbReference type="PROSITE" id="PS50026"/>
    </source>
</evidence>
<dbReference type="InterPro" id="IPR018097">
    <property type="entry name" value="EGF_Ca-bd_CS"/>
</dbReference>
<dbReference type="InterPro" id="IPR049883">
    <property type="entry name" value="NOTCH1_EGF-like"/>
</dbReference>
<evidence type="ECO:0000256" key="1">
    <source>
        <dbReference type="ARBA" id="ARBA00022536"/>
    </source>
</evidence>
<evidence type="ECO:0000256" key="3">
    <source>
        <dbReference type="ARBA" id="ARBA00022737"/>
    </source>
</evidence>
<dbReference type="PANTHER" id="PTHR24035:SF109">
    <property type="entry name" value="PROTEIN DRAPER"/>
    <property type="match status" value="1"/>
</dbReference>
<evidence type="ECO:0000256" key="2">
    <source>
        <dbReference type="ARBA" id="ARBA00022729"/>
    </source>
</evidence>
<dbReference type="PANTHER" id="PTHR24035">
    <property type="entry name" value="MULTIPLE EPIDERMAL GROWTH FACTOR-LIKE DOMAINS PROTEIN"/>
    <property type="match status" value="1"/>
</dbReference>
<dbReference type="InterPro" id="IPR011489">
    <property type="entry name" value="EMI_domain"/>
</dbReference>
<sequence length="562" mass="60756">DSSAECYLWCQSGPNVCPVLELALVGHQEPCVQSFSRMVRMWKQGCTKRRWCVSYERRSGYYTVYKQVYRMEHHTVYKCCPGWARRDGEPGCLHSGTHSGISGNRCSWAFFRVLSCSSQTFSYIFPSESDTIVLRSSLLTAVYVDECEVLNGGCQQGCVNTQGSFQCQCQQGFRLHTDGRTCIVIDPCASGNGGCSQICQNERGIAKCECHPGHSLSADKKSCLDIDECAEGRARCAHRCVNSPGSFSCACSPGFELGADGRQCYRIEMEIVDSCQDGNGGCSQRCEHTAAGPRCSCARGHRLGGDGKTCTDVDECETGESCCSQFCINYSGGYECACKGGFQLGTDGCSCDDVEEVDAEEAVGFAGAPGLQFRGPPQLLHYALGALAEDGDPRGELTLVHRVACPPGTFGRGCSGVCECRNGGRCDPITGQCHCPPGVLGRLCEDAPLEPGCPKGFFGKNCNKPCNCANKGHCHRLYGACLCDPGLYGRFCHLTCPRWVFGAGCSQECQCVQENTLECSPRNGSCTCRPGYHGKKCQKGMEHPLPSTAFAPRQRVAELAHI</sequence>
<dbReference type="InterPro" id="IPR009030">
    <property type="entry name" value="Growth_fac_rcpt_cys_sf"/>
</dbReference>
<reference evidence="8" key="2">
    <citation type="submission" date="2025-09" db="UniProtKB">
        <authorList>
            <consortium name="Ensembl"/>
        </authorList>
    </citation>
    <scope>IDENTIFICATION</scope>
</reference>
<dbReference type="PROSITE" id="PS01186">
    <property type="entry name" value="EGF_2"/>
    <property type="match status" value="2"/>
</dbReference>
<dbReference type="Pfam" id="PF12662">
    <property type="entry name" value="cEGF"/>
    <property type="match status" value="1"/>
</dbReference>
<evidence type="ECO:0000256" key="4">
    <source>
        <dbReference type="ARBA" id="ARBA00023157"/>
    </source>
</evidence>
<dbReference type="Pfam" id="PF14670">
    <property type="entry name" value="FXa_inhibition"/>
    <property type="match status" value="2"/>
</dbReference>
<name>A0A8C5TYS1_9PASS</name>
<dbReference type="FunFam" id="2.10.25.10:FF:000037">
    <property type="entry name" value="Signal peptide, CUB domain and EGF-like domain-containing 2"/>
    <property type="match status" value="2"/>
</dbReference>
<dbReference type="FunFam" id="2.170.300.10:FF:000041">
    <property type="entry name" value="Tyrosine protein kinase receptor tie-1, putative"/>
    <property type="match status" value="1"/>
</dbReference>
<keyword evidence="3" id="KW-0677">Repeat</keyword>
<feature type="domain" description="EGF-like" evidence="6">
    <location>
        <begin position="410"/>
        <end position="445"/>
    </location>
</feature>
<dbReference type="SMART" id="SM00180">
    <property type="entry name" value="EGF_Lam"/>
    <property type="match status" value="2"/>
</dbReference>
<proteinExistence type="predicted"/>
<dbReference type="AlphaFoldDB" id="A0A8C5TYS1"/>
<dbReference type="PROSITE" id="PS01187">
    <property type="entry name" value="EGF_CA"/>
    <property type="match status" value="2"/>
</dbReference>
<dbReference type="GO" id="GO:0005509">
    <property type="term" value="F:calcium ion binding"/>
    <property type="evidence" value="ECO:0007669"/>
    <property type="project" value="InterPro"/>
</dbReference>
<feature type="domain" description="EGF-like" evidence="6">
    <location>
        <begin position="225"/>
        <end position="265"/>
    </location>
</feature>
<dbReference type="FunFam" id="2.10.25.10:FF:000010">
    <property type="entry name" value="Pro-epidermal growth factor"/>
    <property type="match status" value="2"/>
</dbReference>
<feature type="disulfide bond" evidence="5">
    <location>
        <begin position="435"/>
        <end position="444"/>
    </location>
</feature>
<reference evidence="8" key="1">
    <citation type="submission" date="2025-08" db="UniProtKB">
        <authorList>
            <consortium name="Ensembl"/>
        </authorList>
    </citation>
    <scope>IDENTIFICATION</scope>
</reference>
<evidence type="ECO:0000313" key="8">
    <source>
        <dbReference type="Ensembl" id="ENSMCSP00000013163.1"/>
    </source>
</evidence>
<dbReference type="PROSITE" id="PS00022">
    <property type="entry name" value="EGF_1"/>
    <property type="match status" value="2"/>
</dbReference>
<keyword evidence="1 5" id="KW-0245">EGF-like domain</keyword>
<comment type="caution">
    <text evidence="5">Lacks conserved residue(s) required for the propagation of feature annotation.</text>
</comment>
<dbReference type="Gene3D" id="2.170.300.10">
    <property type="entry name" value="Tie2 ligand-binding domain superfamily"/>
    <property type="match status" value="2"/>
</dbReference>
<evidence type="ECO:0000259" key="7">
    <source>
        <dbReference type="PROSITE" id="PS51041"/>
    </source>
</evidence>
<dbReference type="Gene3D" id="2.10.25.10">
    <property type="entry name" value="Laminin"/>
    <property type="match status" value="5"/>
</dbReference>
<keyword evidence="4 5" id="KW-1015">Disulfide bond</keyword>
<dbReference type="SMART" id="SM00181">
    <property type="entry name" value="EGF"/>
    <property type="match status" value="8"/>
</dbReference>
<keyword evidence="2" id="KW-0732">Signal</keyword>